<dbReference type="InterPro" id="IPR036942">
    <property type="entry name" value="Beta-barrel_TonB_sf"/>
</dbReference>
<dbReference type="GO" id="GO:0009279">
    <property type="term" value="C:cell outer membrane"/>
    <property type="evidence" value="ECO:0007669"/>
    <property type="project" value="UniProtKB-SubCell"/>
</dbReference>
<dbReference type="Proteomes" id="UP000184108">
    <property type="component" value="Unassembled WGS sequence"/>
</dbReference>
<keyword evidence="6 7" id="KW-0998">Cell outer membrane</keyword>
<evidence type="ECO:0000313" key="11">
    <source>
        <dbReference type="Proteomes" id="UP000184108"/>
    </source>
</evidence>
<comment type="subcellular location">
    <subcellularLocation>
        <location evidence="1 7">Cell outer membrane</location>
        <topology evidence="1 7">Multi-pass membrane protein</topology>
    </subcellularLocation>
</comment>
<keyword evidence="2 7" id="KW-0813">Transport</keyword>
<dbReference type="InterPro" id="IPR023997">
    <property type="entry name" value="TonB-dep_OMP_SusC/RagA_CS"/>
</dbReference>
<dbReference type="Gene3D" id="2.40.170.20">
    <property type="entry name" value="TonB-dependent receptor, beta-barrel domain"/>
    <property type="match status" value="1"/>
</dbReference>
<accession>A0A1M4WV78</accession>
<keyword evidence="8" id="KW-0732">Signal</keyword>
<dbReference type="RefSeq" id="WP_073171853.1">
    <property type="nucleotide sequence ID" value="NZ_FQVE01000001.1"/>
</dbReference>
<dbReference type="SUPFAM" id="SSF56935">
    <property type="entry name" value="Porins"/>
    <property type="match status" value="1"/>
</dbReference>
<name>A0A1M4WV78_9FLAO</name>
<evidence type="ECO:0000259" key="9">
    <source>
        <dbReference type="Pfam" id="PF07715"/>
    </source>
</evidence>
<dbReference type="InterPro" id="IPR012910">
    <property type="entry name" value="Plug_dom"/>
</dbReference>
<evidence type="ECO:0000256" key="6">
    <source>
        <dbReference type="ARBA" id="ARBA00023237"/>
    </source>
</evidence>
<keyword evidence="3 7" id="KW-1134">Transmembrane beta strand</keyword>
<dbReference type="InterPro" id="IPR039426">
    <property type="entry name" value="TonB-dep_rcpt-like"/>
</dbReference>
<dbReference type="NCBIfam" id="TIGR04057">
    <property type="entry name" value="SusC_RagA_signa"/>
    <property type="match status" value="1"/>
</dbReference>
<evidence type="ECO:0000256" key="1">
    <source>
        <dbReference type="ARBA" id="ARBA00004571"/>
    </source>
</evidence>
<dbReference type="InterPro" id="IPR037066">
    <property type="entry name" value="Plug_dom_sf"/>
</dbReference>
<feature type="signal peptide" evidence="8">
    <location>
        <begin position="1"/>
        <end position="24"/>
    </location>
</feature>
<dbReference type="Gene3D" id="2.170.130.10">
    <property type="entry name" value="TonB-dependent receptor, plug domain"/>
    <property type="match status" value="1"/>
</dbReference>
<dbReference type="PROSITE" id="PS52016">
    <property type="entry name" value="TONB_DEPENDENT_REC_3"/>
    <property type="match status" value="1"/>
</dbReference>
<reference evidence="11" key="1">
    <citation type="submission" date="2016-11" db="EMBL/GenBank/DDBJ databases">
        <authorList>
            <person name="Varghese N."/>
            <person name="Submissions S."/>
        </authorList>
    </citation>
    <scope>NUCLEOTIDE SEQUENCE [LARGE SCALE GENOMIC DNA]</scope>
    <source>
        <strain evidence="11">YR203</strain>
    </source>
</reference>
<keyword evidence="5 7" id="KW-0472">Membrane</keyword>
<organism evidence="10 11">
    <name type="scientific">Chryseobacterium vrystaatense</name>
    <dbReference type="NCBI Taxonomy" id="307480"/>
    <lineage>
        <taxon>Bacteria</taxon>
        <taxon>Pseudomonadati</taxon>
        <taxon>Bacteroidota</taxon>
        <taxon>Flavobacteriia</taxon>
        <taxon>Flavobacteriales</taxon>
        <taxon>Weeksellaceae</taxon>
        <taxon>Chryseobacterium group</taxon>
        <taxon>Chryseobacterium</taxon>
    </lineage>
</organism>
<keyword evidence="4 7" id="KW-0812">Transmembrane</keyword>
<proteinExistence type="inferred from homology"/>
<sequence length="979" mass="108497">MNSNVKLKILSTAVFFFTAQAVTAQKDSTKTKDIDEVVIVAYGKQKKGTITGSNIQVDAAKIENRPISNVLQALDGAGAGIQIAAGTGQPGEGSSIRIRGTGSYLVSNDPLLIVDGVPFPGDLNSLNPNDIESLNVLKDAASTALYGSSAANGVIMVTTKRGKKNSSRFTLNSNTGIVSRFVQEYDRVGAADYYVLAWEAMRNGRRITNPTESLAASNLWATNNLISGNLRTNIYDVPDNQLVIDGLLNSSAKMRYNDFDWADPIIGVGLRQDHTISFSGGNDKSTLFSSLGYTNEKGYIVKSSFERINLRINADSQVKDWFKIGTSLNGVITSQGLAVNGADNNSAYINPYAWTRGMGPIYSPYRHNPVTGERLYDINGDVLYDDGSLRGVDAAAGRNIIWETLLNDDKTNSYNLQSNVYAEFKLLPELMFRTNAAYNFRGTLNKTYGNRLIGDALGIGSASRTMYLTRDFTWNQVLTYNKKLGGHDVTVLAGHENFDYKQDNMYGYKRNQVLDNFYEFGNFVDNNTLTSYLRERTKESWFTRLNYNYNEKYLLEGSVRWDGSSRFATDVRWESFWSAGAGWVISKENFLQGNKFVNFLKLRGSYGEVGNDALDTNYAYQTLFALGYNNGVEPGILLTNVGDPLVTWETKAQSDIALEFELFNKRVRGTVEYYNSETKGLLFPFQAPINAGIPGNSIDRNVGNMVNKGYEITLSADIIKNQNVKWTVSAYGTTYKNEITALSQDEFINGSKKLMKGKDLYAFWLRSWYGVDPSDGSPLFVLDQDLFPGSTAADVRTVNGVLVTTNQNKAKYEYHGSAIPDFFGNFSTTFNFKNWELSASFNYQFGGKIYDTNYASLMDAYPQGGAAHTDIYNRWTTPGQITDVPALNASTVVASNSASSRWLVDASYLMLRNASIGYSFNPNIIKSMGVSSLKLFVSGENLWVTSKRKGLEPYSTFNGTVTNRYSPSRIITFGLSTTF</sequence>
<dbReference type="InterPro" id="IPR023996">
    <property type="entry name" value="TonB-dep_OMP_SusC/RagA"/>
</dbReference>
<feature type="domain" description="TonB-dependent receptor plug" evidence="9">
    <location>
        <begin position="50"/>
        <end position="154"/>
    </location>
</feature>
<comment type="similarity">
    <text evidence="7">Belongs to the TonB-dependent receptor family.</text>
</comment>
<dbReference type="Pfam" id="PF07715">
    <property type="entry name" value="Plug"/>
    <property type="match status" value="1"/>
</dbReference>
<evidence type="ECO:0000256" key="3">
    <source>
        <dbReference type="ARBA" id="ARBA00022452"/>
    </source>
</evidence>
<evidence type="ECO:0000256" key="5">
    <source>
        <dbReference type="ARBA" id="ARBA00023136"/>
    </source>
</evidence>
<evidence type="ECO:0000313" key="10">
    <source>
        <dbReference type="EMBL" id="SHE84963.1"/>
    </source>
</evidence>
<dbReference type="EMBL" id="FQVE01000001">
    <property type="protein sequence ID" value="SHE84963.1"/>
    <property type="molecule type" value="Genomic_DNA"/>
</dbReference>
<gene>
    <name evidence="10" type="ORF">SAMN02787073_1256</name>
</gene>
<dbReference type="NCBIfam" id="TIGR04056">
    <property type="entry name" value="OMP_RagA_SusC"/>
    <property type="match status" value="1"/>
</dbReference>
<feature type="chain" id="PRO_5012725318" evidence="8">
    <location>
        <begin position="25"/>
        <end position="979"/>
    </location>
</feature>
<evidence type="ECO:0000256" key="4">
    <source>
        <dbReference type="ARBA" id="ARBA00022692"/>
    </source>
</evidence>
<evidence type="ECO:0000256" key="8">
    <source>
        <dbReference type="SAM" id="SignalP"/>
    </source>
</evidence>
<dbReference type="AlphaFoldDB" id="A0A1M4WV78"/>
<evidence type="ECO:0000256" key="7">
    <source>
        <dbReference type="PROSITE-ProRule" id="PRU01360"/>
    </source>
</evidence>
<evidence type="ECO:0000256" key="2">
    <source>
        <dbReference type="ARBA" id="ARBA00022448"/>
    </source>
</evidence>
<protein>
    <submittedName>
        <fullName evidence="10">TonB-linked outer membrane protein, SusC/RagA family</fullName>
    </submittedName>
</protein>